<accession>A0A317SGR3</accession>
<reference evidence="8 9" key="1">
    <citation type="submission" date="2018-03" db="EMBL/GenBank/DDBJ databases">
        <title>Genomes of Pezizomycetes fungi and the evolution of truffles.</title>
        <authorList>
            <person name="Murat C."/>
            <person name="Payen T."/>
            <person name="Noel B."/>
            <person name="Kuo A."/>
            <person name="Martin F.M."/>
        </authorList>
    </citation>
    <scope>NUCLEOTIDE SEQUENCE [LARGE SCALE GENOMIC DNA]</scope>
    <source>
        <strain evidence="8">091103-1</strain>
    </source>
</reference>
<dbReference type="Gene3D" id="1.20.58.340">
    <property type="entry name" value="Magnesium transport protein CorA, transmembrane region"/>
    <property type="match status" value="1"/>
</dbReference>
<feature type="compositionally biased region" description="Polar residues" evidence="5">
    <location>
        <begin position="7"/>
        <end position="23"/>
    </location>
</feature>
<comment type="caution">
    <text evidence="8">The sequence shown here is derived from an EMBL/GenBank/DDBJ whole genome shotgun (WGS) entry which is preliminary data.</text>
</comment>
<feature type="transmembrane region" description="Helical" evidence="6">
    <location>
        <begin position="513"/>
        <end position="543"/>
    </location>
</feature>
<evidence type="ECO:0000256" key="6">
    <source>
        <dbReference type="SAM" id="Phobius"/>
    </source>
</evidence>
<dbReference type="EMBL" id="PYWC01000096">
    <property type="protein sequence ID" value="PWW72690.1"/>
    <property type="molecule type" value="Genomic_DNA"/>
</dbReference>
<keyword evidence="4 6" id="KW-0472">Membrane</keyword>
<dbReference type="Proteomes" id="UP000246991">
    <property type="component" value="Unassembled WGS sequence"/>
</dbReference>
<dbReference type="Pfam" id="PF26616">
    <property type="entry name" value="CorA-like"/>
    <property type="match status" value="1"/>
</dbReference>
<evidence type="ECO:0000256" key="4">
    <source>
        <dbReference type="ARBA" id="ARBA00023136"/>
    </source>
</evidence>
<feature type="region of interest" description="Disordered" evidence="5">
    <location>
        <begin position="554"/>
        <end position="573"/>
    </location>
</feature>
<evidence type="ECO:0000259" key="7">
    <source>
        <dbReference type="Pfam" id="PF26616"/>
    </source>
</evidence>
<feature type="domain" description="CorA-like transporter" evidence="7">
    <location>
        <begin position="35"/>
        <end position="304"/>
    </location>
</feature>
<protein>
    <recommendedName>
        <fullName evidence="7">CorA-like transporter domain-containing protein</fullName>
    </recommendedName>
</protein>
<sequence>MPMASPSDKNTYPQLTPTQVGPSIASQDNVAQTWSFQGWENYPLTLTNYNTLSRNGSALSERLRSDSERLFDGPKNARLEILDVLETPDANCKLRLSHQIAKSLANYPPQDDRRFHFRCFVFARKLTLGSTITPKNSWGRLLITEEMLRKLLTSYKVSPDFLQVVHAFGNRYREWIPSSAVFRCLLKAKGTRPTAYVSEVCIRMVHVEKHGRVDKDVPDLDPWSVRQIGWYQRFDYEDDSSVCIHIMPPKAVKSRLVEALAAGRFSKGSERLSPVSLHLGFVTTAMQNWQAYVEDLESELTKRRECAYMTDKEWEACRRGGADLRARYSDFRTLQQYFRDKLLNTMSNFSLNMDVIQGLQTHVEELRFLGLLGDAAYKDASDLLEHNTSILRELRRDTERILEKAGNAAHLIQALFEIRNDTLIQSYTSATAQLVDMAGAHRSATGNLVRMAEDSQRDGQLMVAFADLTKRDSRTMKVATMLATLYLPGTFVATVFGMNFFHSDIEIKHGEKIYAFSVAIQLWIFGVVVLVLTAVTVTSFWLWERRLRRKDEKRALRQKSREQRQRRKDEEWGQRQNSRFPSYFALLVVGKSMYDASVFFMW</sequence>
<feature type="region of interest" description="Disordered" evidence="5">
    <location>
        <begin position="1"/>
        <end position="23"/>
    </location>
</feature>
<proteinExistence type="predicted"/>
<gene>
    <name evidence="8" type="ORF">C7212DRAFT_285727</name>
</gene>
<name>A0A317SGR3_9PEZI</name>
<dbReference type="InterPro" id="IPR058257">
    <property type="entry name" value="CorA-like_dom"/>
</dbReference>
<dbReference type="InterPro" id="IPR045863">
    <property type="entry name" value="CorA_TM1_TM2"/>
</dbReference>
<dbReference type="SUPFAM" id="SSF144083">
    <property type="entry name" value="Magnesium transport protein CorA, transmembrane region"/>
    <property type="match status" value="1"/>
</dbReference>
<dbReference type="STRING" id="42249.A0A317SGR3"/>
<evidence type="ECO:0000256" key="1">
    <source>
        <dbReference type="ARBA" id="ARBA00004141"/>
    </source>
</evidence>
<evidence type="ECO:0000256" key="5">
    <source>
        <dbReference type="SAM" id="MobiDB-lite"/>
    </source>
</evidence>
<evidence type="ECO:0000256" key="2">
    <source>
        <dbReference type="ARBA" id="ARBA00022692"/>
    </source>
</evidence>
<organism evidence="8 9">
    <name type="scientific">Tuber magnatum</name>
    <name type="common">white Piedmont truffle</name>
    <dbReference type="NCBI Taxonomy" id="42249"/>
    <lineage>
        <taxon>Eukaryota</taxon>
        <taxon>Fungi</taxon>
        <taxon>Dikarya</taxon>
        <taxon>Ascomycota</taxon>
        <taxon>Pezizomycotina</taxon>
        <taxon>Pezizomycetes</taxon>
        <taxon>Pezizales</taxon>
        <taxon>Tuberaceae</taxon>
        <taxon>Tuber</taxon>
    </lineage>
</organism>
<feature type="transmembrane region" description="Helical" evidence="6">
    <location>
        <begin position="478"/>
        <end position="501"/>
    </location>
</feature>
<evidence type="ECO:0000313" key="8">
    <source>
        <dbReference type="EMBL" id="PWW72690.1"/>
    </source>
</evidence>
<dbReference type="OrthoDB" id="5396681at2759"/>
<keyword evidence="2 6" id="KW-0812">Transmembrane</keyword>
<comment type="subcellular location">
    <subcellularLocation>
        <location evidence="1">Membrane</location>
        <topology evidence="1">Multi-pass membrane protein</topology>
    </subcellularLocation>
</comment>
<dbReference type="GO" id="GO:0046873">
    <property type="term" value="F:metal ion transmembrane transporter activity"/>
    <property type="evidence" value="ECO:0007669"/>
    <property type="project" value="InterPro"/>
</dbReference>
<dbReference type="AlphaFoldDB" id="A0A317SGR3"/>
<dbReference type="GO" id="GO:0016020">
    <property type="term" value="C:membrane"/>
    <property type="evidence" value="ECO:0007669"/>
    <property type="project" value="UniProtKB-SubCell"/>
</dbReference>
<evidence type="ECO:0000313" key="9">
    <source>
        <dbReference type="Proteomes" id="UP000246991"/>
    </source>
</evidence>
<keyword evidence="9" id="KW-1185">Reference proteome</keyword>
<evidence type="ECO:0000256" key="3">
    <source>
        <dbReference type="ARBA" id="ARBA00022989"/>
    </source>
</evidence>
<keyword evidence="3 6" id="KW-1133">Transmembrane helix</keyword>